<gene>
    <name evidence="1" type="ORF">JFY71_11875</name>
</gene>
<proteinExistence type="predicted"/>
<organism evidence="1 2">
    <name type="scientific">Miniphocaeibacter halophilus</name>
    <dbReference type="NCBI Taxonomy" id="2931922"/>
    <lineage>
        <taxon>Bacteria</taxon>
        <taxon>Bacillati</taxon>
        <taxon>Bacillota</taxon>
        <taxon>Tissierellia</taxon>
        <taxon>Tissierellales</taxon>
        <taxon>Peptoniphilaceae</taxon>
        <taxon>Miniphocaeibacter</taxon>
    </lineage>
</organism>
<dbReference type="Proteomes" id="UP000595814">
    <property type="component" value="Chromosome"/>
</dbReference>
<evidence type="ECO:0000313" key="2">
    <source>
        <dbReference type="Proteomes" id="UP000595814"/>
    </source>
</evidence>
<keyword evidence="2" id="KW-1185">Reference proteome</keyword>
<protein>
    <submittedName>
        <fullName evidence="1">Bifunctional metallophosphatase/5'-nucleotidase</fullName>
    </submittedName>
</protein>
<sequence>MKKLRKILFAIFLSIFIVSTNTYAQDKNSINIFFTHDIHDHVEDFNITENGKNLNIGGYERINEAIKKQLEEDKDSLILDAGDYSMGTLFQTIFSTENPSLRLLGEMGYDATTLGNHEFDFRTKGLADSLLVAKNSGDKLPELLSANIDFENYDNVDEKEVKNLKKAFNEYGVKEYIILDRKGYKIGIFGLMGNDSISNAPMAGVNFKDQIETAKKITNKLKDEEKVDLVICLSHSGTWEDKSKSEDEIMAKEVKDIDLIISGHTHTELLEPITVGKTIIVSSGEYGKKYGKIEITKNDKSWKIKNYDLIKLADKVENKELEEKIQYFKNKVQENYLNHFNLNFNEVLGKTNFSFISEDDLGKEHKEEPLANLITDSYIHAIKNIEGDNYKRIAASIVPYGTIRGSLTKGNITVSDVFNISSLGIGPDKISGYPLIEVYLTGKELKTTAEVDASIQPIMDVAQLYISGMNYSFNPNRLIFNKVDNLYLIDENGNKEEIKDDELYRVVTGLYTAQMLSIVKDQSFGLMSIVPKNKSGEEITDFEKYIIYDKDKKEVKEWYALAEYIKSFEKEDGIPTIPEEYSQPLGRKIVNNDKSFSAIFSNPNQIALGLYAIVLVIILIIIFLVRFILKRRKRKK</sequence>
<evidence type="ECO:0000313" key="1">
    <source>
        <dbReference type="EMBL" id="QQK07944.1"/>
    </source>
</evidence>
<dbReference type="EMBL" id="CP066744">
    <property type="protein sequence ID" value="QQK07944.1"/>
    <property type="molecule type" value="Genomic_DNA"/>
</dbReference>
<reference evidence="1 2" key="1">
    <citation type="journal article" date="2022" name="Int. J. Syst. Evol. Microbiol.">
        <title>Miniphocaeibacter halophilus sp. nov., an ammonium-tolerant acetate-producing bacterium isolated from a biogas system.</title>
        <authorList>
            <person name="Schnurer A."/>
            <person name="Singh A."/>
            <person name="Bi S."/>
            <person name="Qiao W."/>
            <person name="Westerholm M."/>
        </authorList>
    </citation>
    <scope>NUCLEOTIDE SEQUENCE [LARGE SCALE GENOMIC DNA]</scope>
    <source>
        <strain evidence="1 2">AMB_01</strain>
    </source>
</reference>
<name>A0AC61MQR3_9FIRM</name>
<accession>A0AC61MQR3</accession>